<evidence type="ECO:0000256" key="1">
    <source>
        <dbReference type="ARBA" id="ARBA00022603"/>
    </source>
</evidence>
<keyword evidence="1" id="KW-0489">Methyltransferase</keyword>
<dbReference type="InterPro" id="IPR029063">
    <property type="entry name" value="SAM-dependent_MTases_sf"/>
</dbReference>
<accession>A0A6S6U6K3</accession>
<keyword evidence="3" id="KW-0949">S-adenosyl-L-methionine</keyword>
<evidence type="ECO:0000256" key="3">
    <source>
        <dbReference type="ARBA" id="ARBA00022691"/>
    </source>
</evidence>
<sequence>MNSQLYTIPLAESNEQPISGTLFENVYRVLGQEPVAQRFFDGQLPQHEWIDFLEQQRARLVNAGIPAGDVDFAKRYPGSVEAFVQQTYQRPEFENLLALPENWQTECYDIAKSLTEMYEHQGTTYIYPEEGYLIYTLAKAFQAKRAIFLGSYYGYWAAWAMPAIEAAGGSAVLIDPDPQCCELAERNLSRLYPDATIEVACTTAQEYLANYDHEKNGKFDFTVLDAELPNDYPDEALRGKGLYFALLDAVLPHITDPSLMVCHNILLNDETGSNAMQSMVAQNQKELTPFLKLVGEKYQFFTEILSTEGMGVGLHKHTGKLP</sequence>
<dbReference type="EMBL" id="CACVAY010000123">
    <property type="protein sequence ID" value="CAA6824890.1"/>
    <property type="molecule type" value="Genomic_DNA"/>
</dbReference>
<evidence type="ECO:0000256" key="2">
    <source>
        <dbReference type="ARBA" id="ARBA00022679"/>
    </source>
</evidence>
<dbReference type="SUPFAM" id="SSF53335">
    <property type="entry name" value="S-adenosyl-L-methionine-dependent methyltransferases"/>
    <property type="match status" value="1"/>
</dbReference>
<dbReference type="InterPro" id="IPR002935">
    <property type="entry name" value="SAM_O-MeTrfase"/>
</dbReference>
<proteinExistence type="predicted"/>
<evidence type="ECO:0000313" key="4">
    <source>
        <dbReference type="EMBL" id="CAA6824890.1"/>
    </source>
</evidence>
<dbReference type="Pfam" id="PF01596">
    <property type="entry name" value="Methyltransf_3"/>
    <property type="match status" value="1"/>
</dbReference>
<dbReference type="Gene3D" id="3.40.50.150">
    <property type="entry name" value="Vaccinia Virus protein VP39"/>
    <property type="match status" value="1"/>
</dbReference>
<organism evidence="4">
    <name type="scientific">uncultured Thiotrichaceae bacterium</name>
    <dbReference type="NCBI Taxonomy" id="298394"/>
    <lineage>
        <taxon>Bacteria</taxon>
        <taxon>Pseudomonadati</taxon>
        <taxon>Pseudomonadota</taxon>
        <taxon>Gammaproteobacteria</taxon>
        <taxon>Thiotrichales</taxon>
        <taxon>Thiotrichaceae</taxon>
        <taxon>environmental samples</taxon>
    </lineage>
</organism>
<keyword evidence="4" id="KW-0560">Oxidoreductase</keyword>
<reference evidence="4" key="1">
    <citation type="submission" date="2020-01" db="EMBL/GenBank/DDBJ databases">
        <authorList>
            <person name="Meier V. D."/>
            <person name="Meier V D."/>
        </authorList>
    </citation>
    <scope>NUCLEOTIDE SEQUENCE</scope>
    <source>
        <strain evidence="4">HLG_WM_MAG_07</strain>
    </source>
</reference>
<protein>
    <submittedName>
        <fullName evidence="4">Glutamate synthase [NADPH] large chain (EC)</fullName>
        <ecNumber evidence="4">1.4.1.13</ecNumber>
    </submittedName>
</protein>
<keyword evidence="2" id="KW-0808">Transferase</keyword>
<dbReference type="AlphaFoldDB" id="A0A6S6U6K3"/>
<dbReference type="EC" id="1.4.1.13" evidence="4"/>
<name>A0A6S6U6K3_9GAMM</name>
<dbReference type="GO" id="GO:0004355">
    <property type="term" value="F:glutamate synthase (NADPH) activity"/>
    <property type="evidence" value="ECO:0007669"/>
    <property type="project" value="UniProtKB-EC"/>
</dbReference>
<gene>
    <name evidence="4" type="ORF">HELGO_WM23331</name>
</gene>